<keyword evidence="4" id="KW-1185">Reference proteome</keyword>
<evidence type="ECO:0000259" key="2">
    <source>
        <dbReference type="PROSITE" id="PS50296"/>
    </source>
</evidence>
<sequence length="656" mass="71308">MFKRPFSLKSQSKVRSSDKRQTWQEIVSSYGKQWAVEACAPAATEDPSAPTTLATTDANANSLGTTTTTSSSDPKLAEQPLADALAQLEVDNEPSQSQLMDWALSKDLEAARFLTHIDEKGVLYSSGDRNQPLWFRTTLPGSPSSSSTVIPTVYTLWKSPDLLPVFYTHSPVLEVLISGADLMLPGLIRPAEGLPEVKSGQLVAIAVADFGAPVAVGYMALSSSEIAANRAAKGKAIYILHTYKDYLWQQGDKSEPPPPSAATNSSQRGVGDSTQPSNTAASATAESHQPEAETTPGKQAPIAAPISPAEMDELLHQCLLQTLKTDLTAEVLAPLLPLSISTLYSAHMTPCQQAQRPLDVKKSTYKKLGKFFKTMDKRGLVKVKEIKGGDTILLSVNRQFKDLVAFEPLRKSKLVGSTGGASASASASHPTADGKKPAAPGDKSPADGGHGDFITLVDVFRPRTALVKFFAQIGQSPQNYYARSELRRVITDYTTKAGLKDPKQPKYLHPNEEFAGLILKANEWARPPQLTHLDAFERVLGETELCHQVTFPDGSVEYRKGKPARVTVSMEKKMGRKVVTKLTGHENYRVNTEPFAKLLQHACAASVTVHELPTKSKTQVFHEILAQGHQEKNVIALLEKENIPRSLIDVVDKTKK</sequence>
<dbReference type="InterPro" id="IPR048248">
    <property type="entry name" value="PUA_eIF2d-like"/>
</dbReference>
<dbReference type="InterPro" id="IPR057429">
    <property type="entry name" value="WH_eIF2D"/>
</dbReference>
<proteinExistence type="predicted"/>
<protein>
    <recommendedName>
        <fullName evidence="2">SUI1 domain-containing protein</fullName>
    </recommendedName>
</protein>
<dbReference type="Gene3D" id="3.10.400.20">
    <property type="match status" value="1"/>
</dbReference>
<dbReference type="Gene3D" id="3.30.780.10">
    <property type="entry name" value="SUI1-like domain"/>
    <property type="match status" value="1"/>
</dbReference>
<dbReference type="Pfam" id="PF01253">
    <property type="entry name" value="SUI1"/>
    <property type="match status" value="1"/>
</dbReference>
<feature type="compositionally biased region" description="Polar residues" evidence="1">
    <location>
        <begin position="49"/>
        <end position="64"/>
    </location>
</feature>
<gene>
    <name evidence="3" type="ORF">BJ085DRAFT_35707</name>
</gene>
<dbReference type="STRING" id="215637.A0A4P9ZZX7"/>
<dbReference type="CDD" id="cd11608">
    <property type="entry name" value="eIF2D_C"/>
    <property type="match status" value="1"/>
</dbReference>
<dbReference type="GO" id="GO:0003723">
    <property type="term" value="F:RNA binding"/>
    <property type="evidence" value="ECO:0007669"/>
    <property type="project" value="InterPro"/>
</dbReference>
<dbReference type="InterPro" id="IPR039759">
    <property type="entry name" value="eIF2D_SUI1"/>
</dbReference>
<dbReference type="InterPro" id="IPR001950">
    <property type="entry name" value="SUI1"/>
</dbReference>
<feature type="region of interest" description="Disordered" evidence="1">
    <location>
        <begin position="416"/>
        <end position="447"/>
    </location>
</feature>
<name>A0A4P9ZZX7_9FUNG</name>
<dbReference type="AlphaFoldDB" id="A0A4P9ZZX7"/>
<dbReference type="PROSITE" id="PS50296">
    <property type="entry name" value="SUI1"/>
    <property type="match status" value="1"/>
</dbReference>
<dbReference type="SUPFAM" id="SSF47592">
    <property type="entry name" value="SWIB/MDM2 domain"/>
    <property type="match status" value="1"/>
</dbReference>
<reference evidence="4" key="1">
    <citation type="journal article" date="2018" name="Nat. Microbiol.">
        <title>Leveraging single-cell genomics to expand the fungal tree of life.</title>
        <authorList>
            <person name="Ahrendt S.R."/>
            <person name="Quandt C.A."/>
            <person name="Ciobanu D."/>
            <person name="Clum A."/>
            <person name="Salamov A."/>
            <person name="Andreopoulos B."/>
            <person name="Cheng J.F."/>
            <person name="Woyke T."/>
            <person name="Pelin A."/>
            <person name="Henrissat B."/>
            <person name="Reynolds N.K."/>
            <person name="Benny G.L."/>
            <person name="Smith M.E."/>
            <person name="James T.Y."/>
            <person name="Grigoriev I.V."/>
        </authorList>
    </citation>
    <scope>NUCLEOTIDE SEQUENCE [LARGE SCALE GENOMIC DNA]</scope>
    <source>
        <strain evidence="4">RSA 468</strain>
    </source>
</reference>
<accession>A0A4P9ZZX7</accession>
<evidence type="ECO:0000256" key="1">
    <source>
        <dbReference type="SAM" id="MobiDB-lite"/>
    </source>
</evidence>
<dbReference type="PANTHER" id="PTHR12217">
    <property type="entry name" value="EUKARYOTIC TRANSLATION INITIATION FACTOR 2D"/>
    <property type="match status" value="1"/>
</dbReference>
<dbReference type="InterPro" id="IPR039757">
    <property type="entry name" value="EIF2D"/>
</dbReference>
<dbReference type="InterPro" id="IPR036877">
    <property type="entry name" value="SUI1_dom_sf"/>
</dbReference>
<dbReference type="GO" id="GO:0001731">
    <property type="term" value="P:formation of translation preinitiation complex"/>
    <property type="evidence" value="ECO:0007669"/>
    <property type="project" value="InterPro"/>
</dbReference>
<dbReference type="InterPro" id="IPR004521">
    <property type="entry name" value="Uncharacterised_CHP00451"/>
</dbReference>
<feature type="region of interest" description="Disordered" evidence="1">
    <location>
        <begin position="41"/>
        <end position="76"/>
    </location>
</feature>
<feature type="compositionally biased region" description="Polar residues" evidence="1">
    <location>
        <begin position="261"/>
        <end position="287"/>
    </location>
</feature>
<organism evidence="3 4">
    <name type="scientific">Dimargaris cristalligena</name>
    <dbReference type="NCBI Taxonomy" id="215637"/>
    <lineage>
        <taxon>Eukaryota</taxon>
        <taxon>Fungi</taxon>
        <taxon>Fungi incertae sedis</taxon>
        <taxon>Zoopagomycota</taxon>
        <taxon>Kickxellomycotina</taxon>
        <taxon>Dimargaritomycetes</taxon>
        <taxon>Dimargaritales</taxon>
        <taxon>Dimargaritaceae</taxon>
        <taxon>Dimargaris</taxon>
    </lineage>
</organism>
<dbReference type="NCBIfam" id="TIGR00451">
    <property type="entry name" value="unchar_dom_2"/>
    <property type="match status" value="1"/>
</dbReference>
<dbReference type="PROSITE" id="PS50890">
    <property type="entry name" value="PUA"/>
    <property type="match status" value="1"/>
</dbReference>
<dbReference type="GO" id="GO:0003743">
    <property type="term" value="F:translation initiation factor activity"/>
    <property type="evidence" value="ECO:0007669"/>
    <property type="project" value="InterPro"/>
</dbReference>
<evidence type="ECO:0000313" key="3">
    <source>
        <dbReference type="EMBL" id="RKP38522.1"/>
    </source>
</evidence>
<feature type="region of interest" description="Disordered" evidence="1">
    <location>
        <begin position="250"/>
        <end position="303"/>
    </location>
</feature>
<evidence type="ECO:0000313" key="4">
    <source>
        <dbReference type="Proteomes" id="UP000268162"/>
    </source>
</evidence>
<dbReference type="InterPro" id="IPR036885">
    <property type="entry name" value="SWIB_MDM2_dom_sf"/>
</dbReference>
<dbReference type="PANTHER" id="PTHR12217:SF4">
    <property type="entry name" value="EUKARYOTIC TRANSLATION INITIATION FACTOR 2D"/>
    <property type="match status" value="1"/>
</dbReference>
<dbReference type="Pfam" id="PF26292">
    <property type="entry name" value="PUA_elF2D"/>
    <property type="match status" value="1"/>
</dbReference>
<dbReference type="EMBL" id="ML002358">
    <property type="protein sequence ID" value="RKP38522.1"/>
    <property type="molecule type" value="Genomic_DNA"/>
</dbReference>
<dbReference type="SUPFAM" id="SSF55159">
    <property type="entry name" value="eIF1-like"/>
    <property type="match status" value="1"/>
</dbReference>
<dbReference type="CDD" id="cd21156">
    <property type="entry name" value="PUA_eIF2d-like"/>
    <property type="match status" value="1"/>
</dbReference>
<dbReference type="Pfam" id="PF25304">
    <property type="entry name" value="WHD_eIF2D"/>
    <property type="match status" value="1"/>
</dbReference>
<dbReference type="SUPFAM" id="SSF88697">
    <property type="entry name" value="PUA domain-like"/>
    <property type="match status" value="1"/>
</dbReference>
<dbReference type="Proteomes" id="UP000268162">
    <property type="component" value="Unassembled WGS sequence"/>
</dbReference>
<feature type="domain" description="SUI1" evidence="2">
    <location>
        <begin position="566"/>
        <end position="642"/>
    </location>
</feature>
<feature type="region of interest" description="Disordered" evidence="1">
    <location>
        <begin position="1"/>
        <end position="21"/>
    </location>
</feature>
<dbReference type="InterPro" id="IPR015947">
    <property type="entry name" value="PUA-like_sf"/>
</dbReference>